<evidence type="ECO:0000259" key="2">
    <source>
        <dbReference type="Pfam" id="PF20516"/>
    </source>
</evidence>
<feature type="region of interest" description="Disordered" evidence="1">
    <location>
        <begin position="48"/>
        <end position="67"/>
    </location>
</feature>
<dbReference type="Proteomes" id="UP000738349">
    <property type="component" value="Unassembled WGS sequence"/>
</dbReference>
<comment type="caution">
    <text evidence="3">The sequence shown here is derived from an EMBL/GenBank/DDBJ whole genome shotgun (WGS) entry which is preliminary data.</text>
</comment>
<reference evidence="3" key="1">
    <citation type="journal article" date="2021" name="Nat. Commun.">
        <title>Genetic determinants of endophytism in the Arabidopsis root mycobiome.</title>
        <authorList>
            <person name="Mesny F."/>
            <person name="Miyauchi S."/>
            <person name="Thiergart T."/>
            <person name="Pickel B."/>
            <person name="Atanasova L."/>
            <person name="Karlsson M."/>
            <person name="Huettel B."/>
            <person name="Barry K.W."/>
            <person name="Haridas S."/>
            <person name="Chen C."/>
            <person name="Bauer D."/>
            <person name="Andreopoulos W."/>
            <person name="Pangilinan J."/>
            <person name="LaButti K."/>
            <person name="Riley R."/>
            <person name="Lipzen A."/>
            <person name="Clum A."/>
            <person name="Drula E."/>
            <person name="Henrissat B."/>
            <person name="Kohler A."/>
            <person name="Grigoriev I.V."/>
            <person name="Martin F.M."/>
            <person name="Hacquard S."/>
        </authorList>
    </citation>
    <scope>NUCLEOTIDE SEQUENCE</scope>
    <source>
        <strain evidence="3">MPI-CAGE-AT-0147</strain>
    </source>
</reference>
<feature type="domain" description="PD-(D/E)XK nuclease-like" evidence="2">
    <location>
        <begin position="129"/>
        <end position="256"/>
    </location>
</feature>
<dbReference type="AlphaFoldDB" id="A0A9P9E9Y1"/>
<accession>A0A9P9E9Y1</accession>
<organism evidence="3 4">
    <name type="scientific">Dactylonectria macrodidyma</name>
    <dbReference type="NCBI Taxonomy" id="307937"/>
    <lineage>
        <taxon>Eukaryota</taxon>
        <taxon>Fungi</taxon>
        <taxon>Dikarya</taxon>
        <taxon>Ascomycota</taxon>
        <taxon>Pezizomycotina</taxon>
        <taxon>Sordariomycetes</taxon>
        <taxon>Hypocreomycetidae</taxon>
        <taxon>Hypocreales</taxon>
        <taxon>Nectriaceae</taxon>
        <taxon>Dactylonectria</taxon>
    </lineage>
</organism>
<gene>
    <name evidence="3" type="ORF">EDB81DRAFT_949464</name>
</gene>
<feature type="compositionally biased region" description="Basic and acidic residues" evidence="1">
    <location>
        <begin position="1"/>
        <end position="11"/>
    </location>
</feature>
<keyword evidence="4" id="KW-1185">Reference proteome</keyword>
<evidence type="ECO:0000313" key="3">
    <source>
        <dbReference type="EMBL" id="KAH7134080.1"/>
    </source>
</evidence>
<dbReference type="InterPro" id="IPR046797">
    <property type="entry name" value="PDDEXK_12"/>
</dbReference>
<evidence type="ECO:0000256" key="1">
    <source>
        <dbReference type="SAM" id="MobiDB-lite"/>
    </source>
</evidence>
<protein>
    <recommendedName>
        <fullName evidence="2">PD-(D/E)XK nuclease-like domain-containing protein</fullName>
    </recommendedName>
</protein>
<feature type="region of interest" description="Disordered" evidence="1">
    <location>
        <begin position="1"/>
        <end position="28"/>
    </location>
</feature>
<evidence type="ECO:0000313" key="4">
    <source>
        <dbReference type="Proteomes" id="UP000738349"/>
    </source>
</evidence>
<name>A0A9P9E9Y1_9HYPO</name>
<sequence length="259" mass="28910">MKLEPIEERVELNQSGADSAPRPPKRQKLAEESVILNDESHSAILSSLPKPSLTELPPPDEATGCNDGQAKLSLTGFSRMDFVKYHKKCPGSLRKLCDDLEALQHQRSIKRQWLLNNGFRIRESLCWKAGENEHKLHQSYPDVNFILDLMHSTRQAIGDEEWGEGWEENWNHRINGPILQFVFGKNTSATISTPSISSPSPSKYIDYCVTISHEAGSSDMKAIEELVYQKGVSSINHTEASPLWNQPIAISITTTGSSA</sequence>
<dbReference type="EMBL" id="JAGMUV010000014">
    <property type="protein sequence ID" value="KAH7134080.1"/>
    <property type="molecule type" value="Genomic_DNA"/>
</dbReference>
<dbReference type="Pfam" id="PF20516">
    <property type="entry name" value="PDDEXK_12"/>
    <property type="match status" value="1"/>
</dbReference>
<proteinExistence type="predicted"/>